<protein>
    <recommendedName>
        <fullName evidence="3">Flagellar assembly protein FliH</fullName>
    </recommendedName>
</protein>
<accession>A0AAE2YP69</accession>
<dbReference type="GO" id="GO:0015031">
    <property type="term" value="P:protein transport"/>
    <property type="evidence" value="ECO:0007669"/>
    <property type="project" value="UniProtKB-KW"/>
</dbReference>
<proteinExistence type="inferred from homology"/>
<sequence length="250" mass="27503">MADSDADVIQRETIANLRAWRMPQMSGIATATSAQEVEENPPAEEAGEEVEPQDLRLPTAEALQKMVAQAEEEGRQRGREEGYAAGRAEGLQAARKDIETFRQLVEQLAVPVEQLSDGVEQALLALALELARQVIRQELQTHPEQILPLLREALVSVPIAGGAAVLRLHPQDCALVEEQLPELVDAGVTLAPDEALERGSLIVQAGLDMDSLRPDRRWRERSEASATELDLRLATRWRQVLDTLFAGIEA</sequence>
<dbReference type="PANTHER" id="PTHR34982:SF1">
    <property type="entry name" value="FLAGELLAR ASSEMBLY PROTEIN FLIH"/>
    <property type="match status" value="1"/>
</dbReference>
<dbReference type="RefSeq" id="WP_215871958.1">
    <property type="nucleotide sequence ID" value="NZ_JAAXYO010000039.1"/>
</dbReference>
<evidence type="ECO:0000259" key="9">
    <source>
        <dbReference type="Pfam" id="PF02108"/>
    </source>
</evidence>
<keyword evidence="6" id="KW-0653">Protein transport</keyword>
<comment type="caution">
    <text evidence="10">The sequence shown here is derived from an EMBL/GenBank/DDBJ whole genome shotgun (WGS) entry which is preliminary data.</text>
</comment>
<evidence type="ECO:0000256" key="7">
    <source>
        <dbReference type="ARBA" id="ARBA00023225"/>
    </source>
</evidence>
<comment type="similarity">
    <text evidence="2">Belongs to the FliH family.</text>
</comment>
<evidence type="ECO:0000313" key="11">
    <source>
        <dbReference type="Proteomes" id="UP001197378"/>
    </source>
</evidence>
<keyword evidence="10" id="KW-0966">Cell projection</keyword>
<keyword evidence="7" id="KW-1006">Bacterial flagellum protein export</keyword>
<evidence type="ECO:0000313" key="10">
    <source>
        <dbReference type="EMBL" id="MBU2787388.1"/>
    </source>
</evidence>
<dbReference type="EMBL" id="JAAXYO010000039">
    <property type="protein sequence ID" value="MBU2787388.1"/>
    <property type="molecule type" value="Genomic_DNA"/>
</dbReference>
<evidence type="ECO:0000256" key="6">
    <source>
        <dbReference type="ARBA" id="ARBA00022927"/>
    </source>
</evidence>
<gene>
    <name evidence="10" type="ORF">HFQ13_04040</name>
</gene>
<dbReference type="InterPro" id="IPR051472">
    <property type="entry name" value="T3SS_Stator/FliH"/>
</dbReference>
<evidence type="ECO:0000256" key="8">
    <source>
        <dbReference type="SAM" id="MobiDB-lite"/>
    </source>
</evidence>
<feature type="domain" description="Flagellar assembly protein FliH/Type III secretion system HrpE" evidence="9">
    <location>
        <begin position="97"/>
        <end position="206"/>
    </location>
</feature>
<keyword evidence="10" id="KW-0969">Cilium</keyword>
<feature type="compositionally biased region" description="Acidic residues" evidence="8">
    <location>
        <begin position="36"/>
        <end position="52"/>
    </location>
</feature>
<dbReference type="AlphaFoldDB" id="A0AAE2YP69"/>
<evidence type="ECO:0000256" key="3">
    <source>
        <dbReference type="ARBA" id="ARBA00016507"/>
    </source>
</evidence>
<feature type="region of interest" description="Disordered" evidence="8">
    <location>
        <begin position="31"/>
        <end position="54"/>
    </location>
</feature>
<evidence type="ECO:0000256" key="4">
    <source>
        <dbReference type="ARBA" id="ARBA00022448"/>
    </source>
</evidence>
<dbReference type="Proteomes" id="UP001197378">
    <property type="component" value="Unassembled WGS sequence"/>
</dbReference>
<name>A0AAE2YP69_9PROT</name>
<keyword evidence="5" id="KW-1005">Bacterial flagellum biogenesis</keyword>
<reference evidence="10" key="1">
    <citation type="journal article" date="2021" name="ISME J.">
        <title>Genomic evolution of the class Acidithiobacillia: deep-branching Proteobacteria living in extreme acidic conditions.</title>
        <authorList>
            <person name="Moya-Beltran A."/>
            <person name="Beard S."/>
            <person name="Rojas-Villalobos C."/>
            <person name="Issotta F."/>
            <person name="Gallardo Y."/>
            <person name="Ulloa R."/>
            <person name="Giaveno A."/>
            <person name="Degli Esposti M."/>
            <person name="Johnson D.B."/>
            <person name="Quatrini R."/>
        </authorList>
    </citation>
    <scope>NUCLEOTIDE SEQUENCE</scope>
    <source>
        <strain evidence="10">VAN18-1</strain>
    </source>
</reference>
<evidence type="ECO:0000256" key="5">
    <source>
        <dbReference type="ARBA" id="ARBA00022795"/>
    </source>
</evidence>
<dbReference type="PANTHER" id="PTHR34982">
    <property type="entry name" value="YOP PROTEINS TRANSLOCATION PROTEIN L"/>
    <property type="match status" value="1"/>
</dbReference>
<dbReference type="GO" id="GO:0044781">
    <property type="term" value="P:bacterial-type flagellum organization"/>
    <property type="evidence" value="ECO:0007669"/>
    <property type="project" value="UniProtKB-KW"/>
</dbReference>
<comment type="function">
    <text evidence="1">Needed for flagellar regrowth and assembly.</text>
</comment>
<keyword evidence="4" id="KW-0813">Transport</keyword>
<evidence type="ECO:0000256" key="1">
    <source>
        <dbReference type="ARBA" id="ARBA00003041"/>
    </source>
</evidence>
<dbReference type="GO" id="GO:0005829">
    <property type="term" value="C:cytosol"/>
    <property type="evidence" value="ECO:0007669"/>
    <property type="project" value="TreeGrafter"/>
</dbReference>
<organism evidence="10 11">
    <name type="scientific">Igneacidithiobacillus copahuensis</name>
    <dbReference type="NCBI Taxonomy" id="2724909"/>
    <lineage>
        <taxon>Bacteria</taxon>
        <taxon>Pseudomonadati</taxon>
        <taxon>Pseudomonadota</taxon>
        <taxon>Acidithiobacillia</taxon>
        <taxon>Acidithiobacillales</taxon>
        <taxon>Acidithiobacillaceae</taxon>
        <taxon>Igneacidithiobacillus</taxon>
    </lineage>
</organism>
<evidence type="ECO:0000256" key="2">
    <source>
        <dbReference type="ARBA" id="ARBA00006602"/>
    </source>
</evidence>
<keyword evidence="10" id="KW-0282">Flagellum</keyword>
<dbReference type="Pfam" id="PF02108">
    <property type="entry name" value="FliH"/>
    <property type="match status" value="1"/>
</dbReference>
<keyword evidence="11" id="KW-1185">Reference proteome</keyword>
<dbReference type="InterPro" id="IPR018035">
    <property type="entry name" value="Flagellar_FliH/T3SS_HrpE"/>
</dbReference>